<comment type="caution">
    <text evidence="2">The sequence shown here is derived from an EMBL/GenBank/DDBJ whole genome shotgun (WGS) entry which is preliminary data.</text>
</comment>
<evidence type="ECO:0000256" key="1">
    <source>
        <dbReference type="SAM" id="Phobius"/>
    </source>
</evidence>
<keyword evidence="1" id="KW-0472">Membrane</keyword>
<feature type="transmembrane region" description="Helical" evidence="1">
    <location>
        <begin position="20"/>
        <end position="39"/>
    </location>
</feature>
<proteinExistence type="predicted"/>
<sequence>KKIEIMNIIEYAREPYPLSLNKWGIILSISLFISLFMYIPG</sequence>
<keyword evidence="1" id="KW-1133">Transmembrane helix</keyword>
<feature type="non-terminal residue" evidence="2">
    <location>
        <position position="1"/>
    </location>
</feature>
<reference evidence="2" key="1">
    <citation type="journal article" date="2014" name="Front. Microbiol.">
        <title>High frequency of phylogenetically diverse reductive dehalogenase-homologous genes in deep subseafloor sedimentary metagenomes.</title>
        <authorList>
            <person name="Kawai M."/>
            <person name="Futagami T."/>
            <person name="Toyoda A."/>
            <person name="Takaki Y."/>
            <person name="Nishi S."/>
            <person name="Hori S."/>
            <person name="Arai W."/>
            <person name="Tsubouchi T."/>
            <person name="Morono Y."/>
            <person name="Uchiyama I."/>
            <person name="Ito T."/>
            <person name="Fujiyama A."/>
            <person name="Inagaki F."/>
            <person name="Takami H."/>
        </authorList>
    </citation>
    <scope>NUCLEOTIDE SEQUENCE</scope>
    <source>
        <strain evidence="2">Expedition CK06-06</strain>
    </source>
</reference>
<gene>
    <name evidence="2" type="ORF">S03H2_33783</name>
</gene>
<dbReference type="EMBL" id="BARU01020583">
    <property type="protein sequence ID" value="GAH50633.1"/>
    <property type="molecule type" value="Genomic_DNA"/>
</dbReference>
<evidence type="ECO:0000313" key="2">
    <source>
        <dbReference type="EMBL" id="GAH50633.1"/>
    </source>
</evidence>
<dbReference type="AlphaFoldDB" id="X1HZA3"/>
<keyword evidence="1" id="KW-0812">Transmembrane</keyword>
<organism evidence="2">
    <name type="scientific">marine sediment metagenome</name>
    <dbReference type="NCBI Taxonomy" id="412755"/>
    <lineage>
        <taxon>unclassified sequences</taxon>
        <taxon>metagenomes</taxon>
        <taxon>ecological metagenomes</taxon>
    </lineage>
</organism>
<accession>X1HZA3</accession>
<protein>
    <submittedName>
        <fullName evidence="2">Uncharacterized protein</fullName>
    </submittedName>
</protein>
<name>X1HZA3_9ZZZZ</name>